<evidence type="ECO:0000313" key="5">
    <source>
        <dbReference type="EMBL" id="CAH3105696.1"/>
    </source>
</evidence>
<sequence length="343" mass="38309">YHPFQCGGNVTINNTGEITSPGFPLNYPNKANCEWKIYVDKGSRIKLTFMDFKVESCPYDYLEVFNGDTKDIKKRVAKLCGSELPDPIESSGNTLILTFSSDYAFGYKGFKLHLTKTGVALASFVTPLCGPEGAFADYTFLIDASSSNLPSEFDILKTFVKRVIDFLQIGPNQTHVGVIEYSKGASLQLNFSRSFDKREIKSFVEQVPHTAGITRIDLALKVASEQLFTPQEGMRDDSRKVMVILTDGNQAGFDLVPDQTPLEVAIQPFKDLGVKIIAIGIGSVDREQLETLVTDPNDILQPKNFQELLTLVKTTVKKSCEEKIYILCLINFWEQVFKSLQII</sequence>
<accession>A0ABN8NE39</accession>
<comment type="caution">
    <text evidence="5">The sequence shown here is derived from an EMBL/GenBank/DDBJ whole genome shotgun (WGS) entry which is preliminary data.</text>
</comment>
<dbReference type="PRINTS" id="PR00453">
    <property type="entry name" value="VWFADOMAIN"/>
</dbReference>
<feature type="domain" description="VWFA" evidence="4">
    <location>
        <begin position="137"/>
        <end position="315"/>
    </location>
</feature>
<dbReference type="Proteomes" id="UP001159405">
    <property type="component" value="Unassembled WGS sequence"/>
</dbReference>
<dbReference type="SUPFAM" id="SSF49854">
    <property type="entry name" value="Spermadhesin, CUB domain"/>
    <property type="match status" value="1"/>
</dbReference>
<name>A0ABN8NE39_9CNID</name>
<feature type="disulfide bond" evidence="2">
    <location>
        <begin position="6"/>
        <end position="33"/>
    </location>
</feature>
<dbReference type="SMART" id="SM00042">
    <property type="entry name" value="CUB"/>
    <property type="match status" value="1"/>
</dbReference>
<feature type="domain" description="CUB" evidence="3">
    <location>
        <begin position="6"/>
        <end position="117"/>
    </location>
</feature>
<evidence type="ECO:0000259" key="3">
    <source>
        <dbReference type="PROSITE" id="PS01180"/>
    </source>
</evidence>
<keyword evidence="1 2" id="KW-1015">Disulfide bond</keyword>
<dbReference type="PROSITE" id="PS01180">
    <property type="entry name" value="CUB"/>
    <property type="match status" value="1"/>
</dbReference>
<dbReference type="CDD" id="cd01450">
    <property type="entry name" value="vWFA_subfamily_ECM"/>
    <property type="match status" value="1"/>
</dbReference>
<dbReference type="Gene3D" id="2.60.120.290">
    <property type="entry name" value="Spermadhesin, CUB domain"/>
    <property type="match status" value="1"/>
</dbReference>
<evidence type="ECO:0000256" key="1">
    <source>
        <dbReference type="ARBA" id="ARBA00023157"/>
    </source>
</evidence>
<dbReference type="SMART" id="SM00327">
    <property type="entry name" value="VWA"/>
    <property type="match status" value="1"/>
</dbReference>
<dbReference type="SUPFAM" id="SSF53300">
    <property type="entry name" value="vWA-like"/>
    <property type="match status" value="1"/>
</dbReference>
<dbReference type="Pfam" id="PF00431">
    <property type="entry name" value="CUB"/>
    <property type="match status" value="1"/>
</dbReference>
<protein>
    <submittedName>
        <fullName evidence="5">Uncharacterized protein</fullName>
    </submittedName>
</protein>
<evidence type="ECO:0000256" key="2">
    <source>
        <dbReference type="PROSITE-ProRule" id="PRU00059"/>
    </source>
</evidence>
<dbReference type="InterPro" id="IPR002035">
    <property type="entry name" value="VWF_A"/>
</dbReference>
<feature type="non-terminal residue" evidence="5">
    <location>
        <position position="1"/>
    </location>
</feature>
<dbReference type="InterPro" id="IPR050525">
    <property type="entry name" value="ECM_Assembly_Org"/>
</dbReference>
<reference evidence="5 6" key="1">
    <citation type="submission" date="2022-05" db="EMBL/GenBank/DDBJ databases">
        <authorList>
            <consortium name="Genoscope - CEA"/>
            <person name="William W."/>
        </authorList>
    </citation>
    <scope>NUCLEOTIDE SEQUENCE [LARGE SCALE GENOMIC DNA]</scope>
</reference>
<dbReference type="InterPro" id="IPR000859">
    <property type="entry name" value="CUB_dom"/>
</dbReference>
<dbReference type="EMBL" id="CALNXK010000018">
    <property type="protein sequence ID" value="CAH3105696.1"/>
    <property type="molecule type" value="Genomic_DNA"/>
</dbReference>
<evidence type="ECO:0000313" key="6">
    <source>
        <dbReference type="Proteomes" id="UP001159405"/>
    </source>
</evidence>
<dbReference type="CDD" id="cd00041">
    <property type="entry name" value="CUB"/>
    <property type="match status" value="1"/>
</dbReference>
<keyword evidence="6" id="KW-1185">Reference proteome</keyword>
<proteinExistence type="predicted"/>
<evidence type="ECO:0000259" key="4">
    <source>
        <dbReference type="PROSITE" id="PS50234"/>
    </source>
</evidence>
<dbReference type="PROSITE" id="PS50234">
    <property type="entry name" value="VWFA"/>
    <property type="match status" value="1"/>
</dbReference>
<organism evidence="5 6">
    <name type="scientific">Porites lobata</name>
    <dbReference type="NCBI Taxonomy" id="104759"/>
    <lineage>
        <taxon>Eukaryota</taxon>
        <taxon>Metazoa</taxon>
        <taxon>Cnidaria</taxon>
        <taxon>Anthozoa</taxon>
        <taxon>Hexacorallia</taxon>
        <taxon>Scleractinia</taxon>
        <taxon>Fungiina</taxon>
        <taxon>Poritidae</taxon>
        <taxon>Porites</taxon>
    </lineage>
</organism>
<dbReference type="Pfam" id="PF00092">
    <property type="entry name" value="VWA"/>
    <property type="match status" value="1"/>
</dbReference>
<dbReference type="PANTHER" id="PTHR24020">
    <property type="entry name" value="COLLAGEN ALPHA"/>
    <property type="match status" value="1"/>
</dbReference>
<gene>
    <name evidence="5" type="ORF">PLOB_00013818</name>
</gene>
<dbReference type="PANTHER" id="PTHR24020:SF20">
    <property type="entry name" value="PH DOMAIN-CONTAINING PROTEIN"/>
    <property type="match status" value="1"/>
</dbReference>
<dbReference type="InterPro" id="IPR036465">
    <property type="entry name" value="vWFA_dom_sf"/>
</dbReference>
<dbReference type="Gene3D" id="3.40.50.410">
    <property type="entry name" value="von Willebrand factor, type A domain"/>
    <property type="match status" value="1"/>
</dbReference>
<dbReference type="InterPro" id="IPR035914">
    <property type="entry name" value="Sperma_CUB_dom_sf"/>
</dbReference>
<comment type="caution">
    <text evidence="2">Lacks conserved residue(s) required for the propagation of feature annotation.</text>
</comment>